<evidence type="ECO:0000256" key="1">
    <source>
        <dbReference type="ARBA" id="ARBA00004761"/>
    </source>
</evidence>
<evidence type="ECO:0000256" key="8">
    <source>
        <dbReference type="ARBA" id="ARBA00048090"/>
    </source>
</evidence>
<organism evidence="10 11">
    <name type="scientific">Sphingomonas aurea</name>
    <dbReference type="NCBI Taxonomy" id="3063994"/>
    <lineage>
        <taxon>Bacteria</taxon>
        <taxon>Pseudomonadati</taxon>
        <taxon>Pseudomonadota</taxon>
        <taxon>Alphaproteobacteria</taxon>
        <taxon>Sphingomonadales</taxon>
        <taxon>Sphingomonadaceae</taxon>
        <taxon>Sphingomonas</taxon>
    </lineage>
</organism>
<evidence type="ECO:0000313" key="11">
    <source>
        <dbReference type="Proteomes" id="UP001230685"/>
    </source>
</evidence>
<protein>
    <recommendedName>
        <fullName evidence="3 9">Gluconokinase</fullName>
        <ecNumber evidence="3 9">2.7.1.12</ecNumber>
    </recommendedName>
</protein>
<dbReference type="NCBIfam" id="TIGR01313">
    <property type="entry name" value="therm_gnt_kin"/>
    <property type="match status" value="1"/>
</dbReference>
<comment type="pathway">
    <text evidence="1">Carbohydrate acid metabolism.</text>
</comment>
<evidence type="ECO:0000256" key="6">
    <source>
        <dbReference type="ARBA" id="ARBA00022777"/>
    </source>
</evidence>
<gene>
    <name evidence="10" type="ORF">Q5H91_08885</name>
</gene>
<dbReference type="EMBL" id="JAUUDS010000003">
    <property type="protein sequence ID" value="MDP1027326.1"/>
    <property type="molecule type" value="Genomic_DNA"/>
</dbReference>
<dbReference type="Gene3D" id="3.40.50.300">
    <property type="entry name" value="P-loop containing nucleotide triphosphate hydrolases"/>
    <property type="match status" value="1"/>
</dbReference>
<dbReference type="PANTHER" id="PTHR43442">
    <property type="entry name" value="GLUCONOKINASE-RELATED"/>
    <property type="match status" value="1"/>
</dbReference>
<accession>A0ABT9EK47</accession>
<evidence type="ECO:0000256" key="5">
    <source>
        <dbReference type="ARBA" id="ARBA00022741"/>
    </source>
</evidence>
<evidence type="ECO:0000256" key="7">
    <source>
        <dbReference type="ARBA" id="ARBA00022840"/>
    </source>
</evidence>
<dbReference type="SUPFAM" id="SSF52540">
    <property type="entry name" value="P-loop containing nucleoside triphosphate hydrolases"/>
    <property type="match status" value="1"/>
</dbReference>
<reference evidence="10 11" key="1">
    <citation type="submission" date="2023-07" db="EMBL/GenBank/DDBJ databases">
        <authorList>
            <person name="Kim M.K."/>
        </authorList>
    </citation>
    <scope>NUCLEOTIDE SEQUENCE [LARGE SCALE GENOMIC DNA]</scope>
    <source>
        <strain evidence="10 11">KR1UV-12</strain>
    </source>
</reference>
<evidence type="ECO:0000256" key="4">
    <source>
        <dbReference type="ARBA" id="ARBA00022679"/>
    </source>
</evidence>
<dbReference type="InterPro" id="IPR006001">
    <property type="entry name" value="Therm_gnt_kin"/>
</dbReference>
<dbReference type="Pfam" id="PF13671">
    <property type="entry name" value="AAA_33"/>
    <property type="match status" value="1"/>
</dbReference>
<comment type="caution">
    <text evidence="10">The sequence shown here is derived from an EMBL/GenBank/DDBJ whole genome shotgun (WGS) entry which is preliminary data.</text>
</comment>
<keyword evidence="7 9" id="KW-0067">ATP-binding</keyword>
<keyword evidence="6 9" id="KW-0418">Kinase</keyword>
<comment type="catalytic activity">
    <reaction evidence="8 9">
        <text>D-gluconate + ATP = 6-phospho-D-gluconate + ADP + H(+)</text>
        <dbReference type="Rhea" id="RHEA:19433"/>
        <dbReference type="ChEBI" id="CHEBI:15378"/>
        <dbReference type="ChEBI" id="CHEBI:18391"/>
        <dbReference type="ChEBI" id="CHEBI:30616"/>
        <dbReference type="ChEBI" id="CHEBI:58759"/>
        <dbReference type="ChEBI" id="CHEBI:456216"/>
        <dbReference type="EC" id="2.7.1.12"/>
    </reaction>
</comment>
<evidence type="ECO:0000256" key="2">
    <source>
        <dbReference type="ARBA" id="ARBA00008420"/>
    </source>
</evidence>
<dbReference type="EC" id="2.7.1.12" evidence="3 9"/>
<dbReference type="RefSeq" id="WP_305173142.1">
    <property type="nucleotide sequence ID" value="NZ_JAUUDS010000003.1"/>
</dbReference>
<dbReference type="PANTHER" id="PTHR43442:SF3">
    <property type="entry name" value="GLUCONOKINASE-RELATED"/>
    <property type="match status" value="1"/>
</dbReference>
<keyword evidence="11" id="KW-1185">Reference proteome</keyword>
<dbReference type="InterPro" id="IPR027417">
    <property type="entry name" value="P-loop_NTPase"/>
</dbReference>
<keyword evidence="4 9" id="KW-0808">Transferase</keyword>
<sequence length="161" mass="17395">MGVSGSGKSTLGARLAHAYDCPFLEGDDFHAVAAVDKMRAGHPLTDEDRWPWLDRLGHALAAAAAEHGRAVAACSALRRVYRERLEAAVGGATRFVLLDNDRDVLARRLADRPDHYMPASLLDSQLATLERPGADEPALILDSNAPPDWLCNAAVTWLAND</sequence>
<dbReference type="Proteomes" id="UP001230685">
    <property type="component" value="Unassembled WGS sequence"/>
</dbReference>
<dbReference type="GO" id="GO:0046316">
    <property type="term" value="F:gluconokinase activity"/>
    <property type="evidence" value="ECO:0007669"/>
    <property type="project" value="UniProtKB-EC"/>
</dbReference>
<evidence type="ECO:0000313" key="10">
    <source>
        <dbReference type="EMBL" id="MDP1027326.1"/>
    </source>
</evidence>
<dbReference type="CDD" id="cd02021">
    <property type="entry name" value="GntK"/>
    <property type="match status" value="1"/>
</dbReference>
<comment type="similarity">
    <text evidence="2 9">Belongs to the gluconokinase GntK/GntV family.</text>
</comment>
<evidence type="ECO:0000256" key="3">
    <source>
        <dbReference type="ARBA" id="ARBA00012054"/>
    </source>
</evidence>
<evidence type="ECO:0000256" key="9">
    <source>
        <dbReference type="RuleBase" id="RU363066"/>
    </source>
</evidence>
<name>A0ABT9EK47_9SPHN</name>
<proteinExistence type="inferred from homology"/>
<keyword evidence="5 9" id="KW-0547">Nucleotide-binding</keyword>